<protein>
    <submittedName>
        <fullName evidence="2">Uncharacterized protein</fullName>
    </submittedName>
</protein>
<name>A0A0E9U003_ANGAN</name>
<evidence type="ECO:0000256" key="1">
    <source>
        <dbReference type="SAM" id="Phobius"/>
    </source>
</evidence>
<evidence type="ECO:0000313" key="2">
    <source>
        <dbReference type="EMBL" id="JAH59131.1"/>
    </source>
</evidence>
<keyword evidence="1" id="KW-0812">Transmembrane</keyword>
<dbReference type="AlphaFoldDB" id="A0A0E9U003"/>
<keyword evidence="1" id="KW-0472">Membrane</keyword>
<reference evidence="2" key="2">
    <citation type="journal article" date="2015" name="Fish Shellfish Immunol.">
        <title>Early steps in the European eel (Anguilla anguilla)-Vibrio vulnificus interaction in the gills: Role of the RtxA13 toxin.</title>
        <authorList>
            <person name="Callol A."/>
            <person name="Pajuelo D."/>
            <person name="Ebbesson L."/>
            <person name="Teles M."/>
            <person name="MacKenzie S."/>
            <person name="Amaro C."/>
        </authorList>
    </citation>
    <scope>NUCLEOTIDE SEQUENCE</scope>
</reference>
<proteinExistence type="predicted"/>
<reference evidence="2" key="1">
    <citation type="submission" date="2014-11" db="EMBL/GenBank/DDBJ databases">
        <authorList>
            <person name="Amaro Gonzalez C."/>
        </authorList>
    </citation>
    <scope>NUCLEOTIDE SEQUENCE</scope>
</reference>
<dbReference type="EMBL" id="GBXM01049446">
    <property type="protein sequence ID" value="JAH59131.1"/>
    <property type="molecule type" value="Transcribed_RNA"/>
</dbReference>
<accession>A0A0E9U003</accession>
<sequence>MTHVLTSYLNLAFIFFWFNIVLCY</sequence>
<keyword evidence="1" id="KW-1133">Transmembrane helix</keyword>
<organism evidence="2">
    <name type="scientific">Anguilla anguilla</name>
    <name type="common">European freshwater eel</name>
    <name type="synonym">Muraena anguilla</name>
    <dbReference type="NCBI Taxonomy" id="7936"/>
    <lineage>
        <taxon>Eukaryota</taxon>
        <taxon>Metazoa</taxon>
        <taxon>Chordata</taxon>
        <taxon>Craniata</taxon>
        <taxon>Vertebrata</taxon>
        <taxon>Euteleostomi</taxon>
        <taxon>Actinopterygii</taxon>
        <taxon>Neopterygii</taxon>
        <taxon>Teleostei</taxon>
        <taxon>Anguilliformes</taxon>
        <taxon>Anguillidae</taxon>
        <taxon>Anguilla</taxon>
    </lineage>
</organism>
<feature type="transmembrane region" description="Helical" evidence="1">
    <location>
        <begin position="6"/>
        <end position="23"/>
    </location>
</feature>